<keyword evidence="3" id="KW-1185">Reference proteome</keyword>
<reference evidence="2 3" key="1">
    <citation type="submission" date="2017-04" db="EMBL/GenBank/DDBJ databases">
        <authorList>
            <person name="Afonso C.L."/>
            <person name="Miller P.J."/>
            <person name="Scott M.A."/>
            <person name="Spackman E."/>
            <person name="Goraichik I."/>
            <person name="Dimitrov K.M."/>
            <person name="Suarez D.L."/>
            <person name="Swayne D.E."/>
        </authorList>
    </citation>
    <scope>NUCLEOTIDE SEQUENCE [LARGE SCALE GENOMIC DNA]</scope>
    <source>
        <strain evidence="2 3">CGMCC 1.10972</strain>
    </source>
</reference>
<dbReference type="EMBL" id="FWXR01000042">
    <property type="protein sequence ID" value="SMD14477.1"/>
    <property type="molecule type" value="Genomic_DNA"/>
</dbReference>
<evidence type="ECO:0008006" key="4">
    <source>
        <dbReference type="Google" id="ProtNLM"/>
    </source>
</evidence>
<dbReference type="AlphaFoldDB" id="A0A1W2EXP6"/>
<evidence type="ECO:0000256" key="1">
    <source>
        <dbReference type="SAM" id="Coils"/>
    </source>
</evidence>
<gene>
    <name evidence="2" type="ORF">SAMN06297251_1423</name>
</gene>
<sequence length="447" mass="49135">MPNYSCVRFQPIRSAADAKARATHGLRSGGHDLGHCDPARRALVLAGGIRATDVTGQPISPFDIGACLSAATENAGLKCRRGAAIGAELLFTASPDFFARDTEFGVEATAAAHDIEALRSERMAALRDLIDGAFETRYLTDVDSDDDTQFLPRDLPKRWRALTERLGENSPEALERHDPRKILDFLAVVLLGCSQKDGWTVACWRLDLDETTPHLSVVIVPSYTKQTKRTGAARWVSVREHFGQPQKLSALQDWIAQISAPLGLLRGRPKAETNARYLAPRAYRAIRKAEDAARLAATAADEDRKAAAKDREQAKVACDKATQRLNDLKIAEAQMHRLLEEAKARLAAIAVREAALDQGEKNIAEQRKDVERSAGVAREILCASDPFQGRSVLLDALSRVKDLQAVDLPSEFAAPMKRWRSLAAENTLRPKAKPDIQVPRPLEGLDY</sequence>
<organism evidence="2 3">
    <name type="scientific">Fulvimarina manganoxydans</name>
    <dbReference type="NCBI Taxonomy" id="937218"/>
    <lineage>
        <taxon>Bacteria</taxon>
        <taxon>Pseudomonadati</taxon>
        <taxon>Pseudomonadota</taxon>
        <taxon>Alphaproteobacteria</taxon>
        <taxon>Hyphomicrobiales</taxon>
        <taxon>Aurantimonadaceae</taxon>
        <taxon>Fulvimarina</taxon>
    </lineage>
</organism>
<protein>
    <recommendedName>
        <fullName evidence="4">Plasmid recombination enzyme</fullName>
    </recommendedName>
</protein>
<keyword evidence="1" id="KW-0175">Coiled coil</keyword>
<evidence type="ECO:0000313" key="3">
    <source>
        <dbReference type="Proteomes" id="UP000192656"/>
    </source>
</evidence>
<feature type="coiled-coil region" evidence="1">
    <location>
        <begin position="311"/>
        <end position="345"/>
    </location>
</feature>
<dbReference type="STRING" id="937218.SAMN06297251_1423"/>
<name>A0A1W2EXP6_9HYPH</name>
<evidence type="ECO:0000313" key="2">
    <source>
        <dbReference type="EMBL" id="SMD14477.1"/>
    </source>
</evidence>
<proteinExistence type="predicted"/>
<dbReference type="Proteomes" id="UP000192656">
    <property type="component" value="Unassembled WGS sequence"/>
</dbReference>
<accession>A0A1W2EXP6</accession>
<dbReference type="Gene3D" id="3.30.930.30">
    <property type="match status" value="1"/>
</dbReference>